<dbReference type="PRINTS" id="PR00344">
    <property type="entry name" value="BCTRLSENSOR"/>
</dbReference>
<evidence type="ECO:0000259" key="10">
    <source>
        <dbReference type="PROSITE" id="PS50110"/>
    </source>
</evidence>
<proteinExistence type="predicted"/>
<dbReference type="GO" id="GO:0005886">
    <property type="term" value="C:plasma membrane"/>
    <property type="evidence" value="ECO:0007669"/>
    <property type="project" value="TreeGrafter"/>
</dbReference>
<evidence type="ECO:0000256" key="6">
    <source>
        <dbReference type="ARBA" id="ARBA00023012"/>
    </source>
</evidence>
<dbReference type="CDD" id="cd17546">
    <property type="entry name" value="REC_hyHK_CKI1_RcsC-like"/>
    <property type="match status" value="1"/>
</dbReference>
<dbReference type="InterPro" id="IPR011006">
    <property type="entry name" value="CheY-like_superfamily"/>
</dbReference>
<dbReference type="Gene3D" id="3.40.50.2300">
    <property type="match status" value="1"/>
</dbReference>
<dbReference type="SMART" id="SM00388">
    <property type="entry name" value="HisKA"/>
    <property type="match status" value="1"/>
</dbReference>
<keyword evidence="5" id="KW-0418">Kinase</keyword>
<dbReference type="Pfam" id="PF00072">
    <property type="entry name" value="Response_reg"/>
    <property type="match status" value="1"/>
</dbReference>
<dbReference type="EMBL" id="CP024785">
    <property type="protein sequence ID" value="AUB38621.1"/>
    <property type="molecule type" value="Genomic_DNA"/>
</dbReference>
<dbReference type="NCBIfam" id="NF038297">
    <property type="entry name" value="hybrid_HK_HrmK"/>
    <property type="match status" value="1"/>
</dbReference>
<feature type="domain" description="Histidine kinase" evidence="9">
    <location>
        <begin position="239"/>
        <end position="457"/>
    </location>
</feature>
<dbReference type="InterPro" id="IPR005467">
    <property type="entry name" value="His_kinase_dom"/>
</dbReference>
<comment type="catalytic activity">
    <reaction evidence="1">
        <text>ATP + protein L-histidine = ADP + protein N-phospho-L-histidine.</text>
        <dbReference type="EC" id="2.7.13.3"/>
    </reaction>
</comment>
<dbReference type="KEGG" id="nfl:COO91_04591"/>
<evidence type="ECO:0000256" key="8">
    <source>
        <dbReference type="SAM" id="MobiDB-lite"/>
    </source>
</evidence>
<dbReference type="SUPFAM" id="SSF47384">
    <property type="entry name" value="Homodimeric domain of signal transducing histidine kinase"/>
    <property type="match status" value="1"/>
</dbReference>
<dbReference type="PANTHER" id="PTHR43047">
    <property type="entry name" value="TWO-COMPONENT HISTIDINE PROTEIN KINASE"/>
    <property type="match status" value="1"/>
</dbReference>
<dbReference type="FunFam" id="1.10.287.130:FF:000001">
    <property type="entry name" value="Two-component sensor histidine kinase"/>
    <property type="match status" value="1"/>
</dbReference>
<evidence type="ECO:0000313" key="11">
    <source>
        <dbReference type="EMBL" id="AUB38621.1"/>
    </source>
</evidence>
<feature type="region of interest" description="Disordered" evidence="8">
    <location>
        <begin position="463"/>
        <end position="496"/>
    </location>
</feature>
<dbReference type="CDD" id="cd16922">
    <property type="entry name" value="HATPase_EvgS-ArcB-TorS-like"/>
    <property type="match status" value="1"/>
</dbReference>
<dbReference type="EC" id="2.7.13.3" evidence="2"/>
<evidence type="ECO:0000313" key="12">
    <source>
        <dbReference type="Proteomes" id="UP000232003"/>
    </source>
</evidence>
<keyword evidence="11" id="KW-0238">DNA-binding</keyword>
<dbReference type="PROSITE" id="PS50109">
    <property type="entry name" value="HIS_KIN"/>
    <property type="match status" value="1"/>
</dbReference>
<dbReference type="SUPFAM" id="SSF55874">
    <property type="entry name" value="ATPase domain of HSP90 chaperone/DNA topoisomerase II/histidine kinase"/>
    <property type="match status" value="1"/>
</dbReference>
<dbReference type="PROSITE" id="PS50110">
    <property type="entry name" value="RESPONSE_REGULATORY"/>
    <property type="match status" value="1"/>
</dbReference>
<dbReference type="InterPro" id="IPR036097">
    <property type="entry name" value="HisK_dim/P_sf"/>
</dbReference>
<feature type="domain" description="Response regulatory" evidence="10">
    <location>
        <begin position="504"/>
        <end position="620"/>
    </location>
</feature>
<dbReference type="Pfam" id="PF02518">
    <property type="entry name" value="HATPase_c"/>
    <property type="match status" value="1"/>
</dbReference>
<dbReference type="Gene3D" id="3.30.565.10">
    <property type="entry name" value="Histidine kinase-like ATPase, C-terminal domain"/>
    <property type="match status" value="1"/>
</dbReference>
<organism evidence="11 12">
    <name type="scientific">Nostoc flagelliforme CCNUN1</name>
    <dbReference type="NCBI Taxonomy" id="2038116"/>
    <lineage>
        <taxon>Bacteria</taxon>
        <taxon>Bacillati</taxon>
        <taxon>Cyanobacteriota</taxon>
        <taxon>Cyanophyceae</taxon>
        <taxon>Nostocales</taxon>
        <taxon>Nostocaceae</taxon>
        <taxon>Nostoc</taxon>
    </lineage>
</organism>
<dbReference type="InterPro" id="IPR001789">
    <property type="entry name" value="Sig_transdc_resp-reg_receiver"/>
</dbReference>
<dbReference type="InterPro" id="IPR003661">
    <property type="entry name" value="HisK_dim/P_dom"/>
</dbReference>
<dbReference type="Pfam" id="PF00512">
    <property type="entry name" value="HisKA"/>
    <property type="match status" value="1"/>
</dbReference>
<feature type="compositionally biased region" description="Gly residues" evidence="8">
    <location>
        <begin position="471"/>
        <end position="485"/>
    </location>
</feature>
<keyword evidence="4" id="KW-0808">Transferase</keyword>
<evidence type="ECO:0000256" key="1">
    <source>
        <dbReference type="ARBA" id="ARBA00000085"/>
    </source>
</evidence>
<keyword evidence="3 7" id="KW-0597">Phosphoprotein</keyword>
<feature type="modified residue" description="4-aspartylphosphate" evidence="7">
    <location>
        <position position="553"/>
    </location>
</feature>
<keyword evidence="12" id="KW-1185">Reference proteome</keyword>
<accession>A0A2K8ST58</accession>
<dbReference type="SUPFAM" id="SSF52172">
    <property type="entry name" value="CheY-like"/>
    <property type="match status" value="1"/>
</dbReference>
<evidence type="ECO:0000256" key="7">
    <source>
        <dbReference type="PROSITE-ProRule" id="PRU00169"/>
    </source>
</evidence>
<protein>
    <recommendedName>
        <fullName evidence="2">histidine kinase</fullName>
        <ecNumber evidence="2">2.7.13.3</ecNumber>
    </recommendedName>
</protein>
<dbReference type="InterPro" id="IPR003594">
    <property type="entry name" value="HATPase_dom"/>
</dbReference>
<sequence length="624" mass="68301">MQQYSSLSDQNSQIDTRPKPLTTIQQLRAKLWLESSLNQLQSRLNDCLLSACKTVPQAGAAEAEIFQTVVNEINSAVNSSNLALIDCAVGIALFEPQETVATVCYVSCSLSSNSQPLFLELLTAEKKLLLRLQEVIQLEDLQQLENQQPPSAWRLADDSGNVMGWLIIAATPLNSARDSLIESLAQLRSQLMARSAKHCTTALVQLRQILSWQQQYQHLSNFNQQLERTNQLKNQFLANTSHEIRTPLSSIIGFTHLLLAQGYEPSKERQQEYLNIIQSSGKHLLALINDILDLSKIEANQLEVQWETIDVPMLCSNLFALVKEKGANKGLKLLLKLDPDITTLVADPLRLKQMLLNLLFNALKFTSKGSVGLEVASNGLFVYFTVWDTGTGISQEDQAQLFEPYFQIAKAVAVGGEGTGLGLAVTRKLAQIHGGSVNVESEVNCGSRFTLVLPFKQEVGVGGDEEAEEAGGAGGAGGAGEAGGVGEEKSSSPPLPFTPNSSVDILLVENDLPNANLMQIYLRKLGYQVTWVKNAAEMWEALAQLDPVVILMDVHLPDGNGLKLVQQLRENRQYQTIPVIVQTAMAMKGDRETCLEAGVNDYISKPIDLPLLASLVAKYSKPPT</sequence>
<dbReference type="InterPro" id="IPR004358">
    <property type="entry name" value="Sig_transdc_His_kin-like_C"/>
</dbReference>
<evidence type="ECO:0000256" key="5">
    <source>
        <dbReference type="ARBA" id="ARBA00022777"/>
    </source>
</evidence>
<keyword evidence="6" id="KW-0902">Two-component regulatory system</keyword>
<reference evidence="11 12" key="1">
    <citation type="submission" date="2017-11" db="EMBL/GenBank/DDBJ databases">
        <title>Complete genome of a free-living desiccation-tolerant cyanobacterium and its photosynthetic adaptation to extreme terrestrial habitat.</title>
        <authorList>
            <person name="Shang J."/>
        </authorList>
    </citation>
    <scope>NUCLEOTIDE SEQUENCE [LARGE SCALE GENOMIC DNA]</scope>
    <source>
        <strain evidence="11 12">CCNUN1</strain>
    </source>
</reference>
<name>A0A2K8ST58_9NOSO</name>
<dbReference type="GO" id="GO:0003677">
    <property type="term" value="F:DNA binding"/>
    <property type="evidence" value="ECO:0007669"/>
    <property type="project" value="UniProtKB-KW"/>
</dbReference>
<dbReference type="GO" id="GO:0000155">
    <property type="term" value="F:phosphorelay sensor kinase activity"/>
    <property type="evidence" value="ECO:0007669"/>
    <property type="project" value="InterPro"/>
</dbReference>
<dbReference type="InterPro" id="IPR036890">
    <property type="entry name" value="HATPase_C_sf"/>
</dbReference>
<dbReference type="Gene3D" id="1.10.287.130">
    <property type="match status" value="1"/>
</dbReference>
<evidence type="ECO:0000256" key="4">
    <source>
        <dbReference type="ARBA" id="ARBA00022679"/>
    </source>
</evidence>
<evidence type="ECO:0000259" key="9">
    <source>
        <dbReference type="PROSITE" id="PS50109"/>
    </source>
</evidence>
<dbReference type="PANTHER" id="PTHR43047:SF63">
    <property type="entry name" value="HISTIDINE KINASE"/>
    <property type="match status" value="1"/>
</dbReference>
<dbReference type="RefSeq" id="WP_100899886.1">
    <property type="nucleotide sequence ID" value="NZ_CAWNNC010000001.1"/>
</dbReference>
<dbReference type="SMART" id="SM00448">
    <property type="entry name" value="REC"/>
    <property type="match status" value="1"/>
</dbReference>
<dbReference type="AlphaFoldDB" id="A0A2K8ST58"/>
<evidence type="ECO:0000256" key="2">
    <source>
        <dbReference type="ARBA" id="ARBA00012438"/>
    </source>
</evidence>
<evidence type="ECO:0000256" key="3">
    <source>
        <dbReference type="ARBA" id="ARBA00022553"/>
    </source>
</evidence>
<dbReference type="GO" id="GO:0009927">
    <property type="term" value="F:histidine phosphotransfer kinase activity"/>
    <property type="evidence" value="ECO:0007669"/>
    <property type="project" value="TreeGrafter"/>
</dbReference>
<dbReference type="Proteomes" id="UP000232003">
    <property type="component" value="Chromosome"/>
</dbReference>
<dbReference type="SMART" id="SM00387">
    <property type="entry name" value="HATPase_c"/>
    <property type="match status" value="1"/>
</dbReference>
<dbReference type="CDD" id="cd00082">
    <property type="entry name" value="HisKA"/>
    <property type="match status" value="1"/>
</dbReference>
<dbReference type="OrthoDB" id="459598at2"/>
<gene>
    <name evidence="11" type="ORF">COO91_04591</name>
</gene>